<protein>
    <submittedName>
        <fullName evidence="8">Glycosyl hydrolase family 28 protein</fullName>
    </submittedName>
</protein>
<dbReference type="Pfam" id="PF00295">
    <property type="entry name" value="Glyco_hydro_28"/>
    <property type="match status" value="1"/>
</dbReference>
<keyword evidence="3" id="KW-1015">Disulfide bond</keyword>
<keyword evidence="4" id="KW-0325">Glycoprotein</keyword>
<comment type="caution">
    <text evidence="9">The sequence shown here is derived from an EMBL/GenBank/DDBJ whole genome shotgun (WGS) entry which is preliminary data.</text>
</comment>
<name>A0A1Y3QXZ3_9BACT</name>
<dbReference type="PANTHER" id="PTHR31736">
    <property type="match status" value="1"/>
</dbReference>
<feature type="signal peptide" evidence="7">
    <location>
        <begin position="1"/>
        <end position="21"/>
    </location>
</feature>
<gene>
    <name evidence="9" type="ORF">B5G41_04340</name>
    <name evidence="8" type="ORF">NE651_09700</name>
</gene>
<keyword evidence="2 6" id="KW-0378">Hydrolase</keyword>
<dbReference type="PANTHER" id="PTHR31736:SF19">
    <property type="entry name" value="PECTIN LYASE SUPERFAMILY PROTEIN-RELATED"/>
    <property type="match status" value="1"/>
</dbReference>
<proteinExistence type="inferred from homology"/>
<evidence type="ECO:0000313" key="9">
    <source>
        <dbReference type="EMBL" id="OUN04542.1"/>
    </source>
</evidence>
<evidence type="ECO:0000256" key="1">
    <source>
        <dbReference type="ARBA" id="ARBA00008834"/>
    </source>
</evidence>
<accession>A0A1Y3QXZ3</accession>
<keyword evidence="5 6" id="KW-0326">Glycosidase</keyword>
<evidence type="ECO:0000256" key="2">
    <source>
        <dbReference type="ARBA" id="ARBA00022801"/>
    </source>
</evidence>
<reference evidence="9" key="2">
    <citation type="journal article" date="2018" name="BMC Genomics">
        <title>Whole genome sequencing and function prediction of 133 gut anaerobes isolated from chicken caecum in pure cultures.</title>
        <authorList>
            <person name="Medvecky M."/>
            <person name="Cejkova D."/>
            <person name="Polansky O."/>
            <person name="Karasova D."/>
            <person name="Kubasova T."/>
            <person name="Cizek A."/>
            <person name="Rychlik I."/>
        </authorList>
    </citation>
    <scope>NUCLEOTIDE SEQUENCE</scope>
    <source>
        <strain evidence="9">An90</strain>
    </source>
</reference>
<dbReference type="GO" id="GO:0004650">
    <property type="term" value="F:polygalacturonase activity"/>
    <property type="evidence" value="ECO:0007669"/>
    <property type="project" value="InterPro"/>
</dbReference>
<dbReference type="InterPro" id="IPR006626">
    <property type="entry name" value="PbH1"/>
</dbReference>
<evidence type="ECO:0000256" key="7">
    <source>
        <dbReference type="SAM" id="SignalP"/>
    </source>
</evidence>
<dbReference type="EMBL" id="NFHB01000002">
    <property type="protein sequence ID" value="OUN04542.1"/>
    <property type="molecule type" value="Genomic_DNA"/>
</dbReference>
<reference evidence="10" key="1">
    <citation type="submission" date="2017-04" db="EMBL/GenBank/DDBJ databases">
        <title>Function of individual gut microbiota members based on whole genome sequencing of pure cultures obtained from chicken caecum.</title>
        <authorList>
            <person name="Medvecky M."/>
            <person name="Cejkova D."/>
            <person name="Polansky O."/>
            <person name="Karasova D."/>
            <person name="Kubasova T."/>
            <person name="Cizek A."/>
            <person name="Rychlik I."/>
        </authorList>
    </citation>
    <scope>NUCLEOTIDE SEQUENCE [LARGE SCALE GENOMIC DNA]</scope>
    <source>
        <strain evidence="10">An90</strain>
    </source>
</reference>
<evidence type="ECO:0000256" key="4">
    <source>
        <dbReference type="ARBA" id="ARBA00023180"/>
    </source>
</evidence>
<evidence type="ECO:0000313" key="10">
    <source>
        <dbReference type="Proteomes" id="UP000195772"/>
    </source>
</evidence>
<evidence type="ECO:0000256" key="3">
    <source>
        <dbReference type="ARBA" id="ARBA00023157"/>
    </source>
</evidence>
<dbReference type="EMBL" id="JANGBQ010000012">
    <property type="protein sequence ID" value="MCQ5083164.1"/>
    <property type="molecule type" value="Genomic_DNA"/>
</dbReference>
<dbReference type="SMART" id="SM00710">
    <property type="entry name" value="PbH1"/>
    <property type="match status" value="6"/>
</dbReference>
<keyword evidence="7" id="KW-0732">Signal</keyword>
<evidence type="ECO:0000256" key="5">
    <source>
        <dbReference type="ARBA" id="ARBA00023295"/>
    </source>
</evidence>
<dbReference type="OrthoDB" id="9795222at2"/>
<dbReference type="InterPro" id="IPR000743">
    <property type="entry name" value="Glyco_hydro_28"/>
</dbReference>
<evidence type="ECO:0000256" key="6">
    <source>
        <dbReference type="RuleBase" id="RU361169"/>
    </source>
</evidence>
<dbReference type="Proteomes" id="UP001205035">
    <property type="component" value="Unassembled WGS sequence"/>
</dbReference>
<feature type="chain" id="PRO_5010983902" evidence="7">
    <location>
        <begin position="22"/>
        <end position="750"/>
    </location>
</feature>
<sequence>MKNKIWATFAFAAIFCSASCAEDDTFAFNPDYNTQDGYTPDGIASWPQAIFCFDDNRCTEVEMAPSQAALRGIETSGNRATALAFASQDNLSFTNTSTGAHSTEYILRVEDIDAEIPAIWMQCATRQQISKGFTLKPLTSSVKVVLVNAPDTLRSVVLTLPRMTDALYIASGKTEPFGEALEKQVEVGRAGAEFNIFPMARQTAAWKLGFKVRFPNSEADGYMMLREGVAAGQTIDLEIDFSKLEEEFTYDVAYRVAAYGEQGGELTKGEFFPVLPGDDKFRDANPYYNVYVLKDRRWQTVEVRNALCSDSPNHHEEIWNDWDNSKKLRDTMCYALFTHDFADAVRVKVEKRSGFSRVAVRPSAYGITTKESASSNTVEFTLPAYEKRKVSVEFDGDRYHNLFLMPSRPDTRKPAVSGGNVSYYGPGEHTEGIIVLTEGQTLYVDEGAVLYPQNIQVRGNGVTIAGRGVISGEKMRHWGEEFSNADVMIDVQGNKHEGGYTDFRIEGVTMIDAPSWCLRVMNTDNVAIENINMIHWDLNGDGIDLCTVTGATINDCMLRAYDDCITLKVRSNADPYGNVHDIRITNCIIWGDYARGIVVGPECGNVWWASGDIRNIEIRNCTVLEAARGQALAIMQELGDFSEAGGPALIDNVLFEDCVVDNIHSSGTPIYTSQVNKGESCEMKNVVFRNVTILDGLGCQPSRINVNNTYTSIDFDNLIYNSRKITSFGKEIVLEDTSSEPWEHTWISFK</sequence>
<dbReference type="Proteomes" id="UP000195772">
    <property type="component" value="Unassembled WGS sequence"/>
</dbReference>
<dbReference type="Gene3D" id="2.160.20.10">
    <property type="entry name" value="Single-stranded right-handed beta-helix, Pectin lyase-like"/>
    <property type="match status" value="1"/>
</dbReference>
<dbReference type="GO" id="GO:0005975">
    <property type="term" value="P:carbohydrate metabolic process"/>
    <property type="evidence" value="ECO:0007669"/>
    <property type="project" value="InterPro"/>
</dbReference>
<comment type="similarity">
    <text evidence="1 6">Belongs to the glycosyl hydrolase 28 family.</text>
</comment>
<evidence type="ECO:0000313" key="8">
    <source>
        <dbReference type="EMBL" id="MCQ5083164.1"/>
    </source>
</evidence>
<dbReference type="InterPro" id="IPR012334">
    <property type="entry name" value="Pectin_lyas_fold"/>
</dbReference>
<organism evidence="9 10">
    <name type="scientific">Alistipes onderdonkii</name>
    <dbReference type="NCBI Taxonomy" id="328813"/>
    <lineage>
        <taxon>Bacteria</taxon>
        <taxon>Pseudomonadati</taxon>
        <taxon>Bacteroidota</taxon>
        <taxon>Bacteroidia</taxon>
        <taxon>Bacteroidales</taxon>
        <taxon>Rikenellaceae</taxon>
        <taxon>Alistipes</taxon>
    </lineage>
</organism>
<dbReference type="AlphaFoldDB" id="A0A1Y3QXZ3"/>
<dbReference type="GO" id="GO:0046576">
    <property type="term" value="F:rhamnogalacturonan alpha-L-rhamnopyranosyl-(1-&gt;4)-alpha-D-galactopyranosyluronide lyase activity"/>
    <property type="evidence" value="ECO:0007669"/>
    <property type="project" value="UniProtKB-ARBA"/>
</dbReference>
<dbReference type="RefSeq" id="WP_052011036.1">
    <property type="nucleotide sequence ID" value="NZ_JADNCE010000012.1"/>
</dbReference>
<reference evidence="8" key="3">
    <citation type="submission" date="2022-06" db="EMBL/GenBank/DDBJ databases">
        <title>Isolation of gut microbiota from human fecal samples.</title>
        <authorList>
            <person name="Pamer E.G."/>
            <person name="Barat B."/>
            <person name="Waligurski E."/>
            <person name="Medina S."/>
            <person name="Paddock L."/>
            <person name="Mostad J."/>
        </authorList>
    </citation>
    <scope>NUCLEOTIDE SEQUENCE</scope>
    <source>
        <strain evidence="8">DFI.6.22</strain>
    </source>
</reference>
<dbReference type="SUPFAM" id="SSF51126">
    <property type="entry name" value="Pectin lyase-like"/>
    <property type="match status" value="1"/>
</dbReference>
<dbReference type="eggNOG" id="COG5434">
    <property type="taxonomic scope" value="Bacteria"/>
</dbReference>
<dbReference type="InterPro" id="IPR011050">
    <property type="entry name" value="Pectin_lyase_fold/virulence"/>
</dbReference>